<comment type="caution">
    <text evidence="1">The sequence shown here is derived from an EMBL/GenBank/DDBJ whole genome shotgun (WGS) entry which is preliminary data.</text>
</comment>
<keyword evidence="2" id="KW-1185">Reference proteome</keyword>
<dbReference type="GO" id="GO:0016791">
    <property type="term" value="F:phosphatase activity"/>
    <property type="evidence" value="ECO:0007669"/>
    <property type="project" value="UniProtKB-ARBA"/>
</dbReference>
<dbReference type="Proteomes" id="UP001201812">
    <property type="component" value="Unassembled WGS sequence"/>
</dbReference>
<dbReference type="Pfam" id="PF00300">
    <property type="entry name" value="His_Phos_1"/>
    <property type="match status" value="1"/>
</dbReference>
<accession>A0AAD4N3Y2</accession>
<dbReference type="AlphaFoldDB" id="A0AAD4N3Y2"/>
<dbReference type="Gene3D" id="3.40.50.1240">
    <property type="entry name" value="Phosphoglycerate mutase-like"/>
    <property type="match status" value="1"/>
</dbReference>
<dbReference type="InterPro" id="IPR029033">
    <property type="entry name" value="His_PPase_superfam"/>
</dbReference>
<protein>
    <submittedName>
        <fullName evidence="1">Histidine phosphatase superfamily (Branch 1) domain-containing protein</fullName>
    </submittedName>
</protein>
<reference evidence="1" key="1">
    <citation type="submission" date="2022-01" db="EMBL/GenBank/DDBJ databases">
        <title>Genome Sequence Resource for Two Populations of Ditylenchus destructor, the Migratory Endoparasitic Phytonematode.</title>
        <authorList>
            <person name="Zhang H."/>
            <person name="Lin R."/>
            <person name="Xie B."/>
        </authorList>
    </citation>
    <scope>NUCLEOTIDE SEQUENCE</scope>
    <source>
        <strain evidence="1">BazhouSP</strain>
    </source>
</reference>
<dbReference type="PANTHER" id="PTHR16469">
    <property type="entry name" value="UBIQUITIN-ASSOCIATED AND SH3 DOMAIN-CONTAINING BA-RELATED"/>
    <property type="match status" value="1"/>
</dbReference>
<sequence>MVAESDTNFVNDIQDALMQDSHVGKSPEDQFYSCTSVQNFVTPLTRAVDEMRGPKTVIVMRHGERVDDLFPKWIERSQVNDLYEPLDSNMPVTLDPLTRPLNEYLEDTPLTQMGNVLAQLVGRGLYINGRRPDSIYCSPALRCVKTAAIVANSAKASCKLNIEAGLFENNNLYPHLHPKWVSRNEFLNAGFNVDMEYKSFYTQEQIWSRDEIASSYNQRMYATLDHIFKRESTLNPNGTVLIAAHASTVDVVSGFLSVPRRQLFDKDLFNVGDRVPYCCTAVFRQVDSFWDLKIEKKRTNPMRKHFSVN</sequence>
<dbReference type="CDD" id="cd07040">
    <property type="entry name" value="HP"/>
    <property type="match status" value="1"/>
</dbReference>
<dbReference type="PANTHER" id="PTHR16469:SF5">
    <property type="entry name" value="PHOSPHOGLYCERATE MUTASE FAMILY PROTEIN"/>
    <property type="match status" value="1"/>
</dbReference>
<name>A0AAD4N3Y2_9BILA</name>
<dbReference type="SUPFAM" id="SSF53254">
    <property type="entry name" value="Phosphoglycerate mutase-like"/>
    <property type="match status" value="1"/>
</dbReference>
<organism evidence="1 2">
    <name type="scientific">Ditylenchus destructor</name>
    <dbReference type="NCBI Taxonomy" id="166010"/>
    <lineage>
        <taxon>Eukaryota</taxon>
        <taxon>Metazoa</taxon>
        <taxon>Ecdysozoa</taxon>
        <taxon>Nematoda</taxon>
        <taxon>Chromadorea</taxon>
        <taxon>Rhabditida</taxon>
        <taxon>Tylenchina</taxon>
        <taxon>Tylenchomorpha</taxon>
        <taxon>Sphaerularioidea</taxon>
        <taxon>Anguinidae</taxon>
        <taxon>Anguininae</taxon>
        <taxon>Ditylenchus</taxon>
    </lineage>
</organism>
<gene>
    <name evidence="1" type="ORF">DdX_06887</name>
</gene>
<evidence type="ECO:0000313" key="2">
    <source>
        <dbReference type="Proteomes" id="UP001201812"/>
    </source>
</evidence>
<dbReference type="InterPro" id="IPR013078">
    <property type="entry name" value="His_Pase_superF_clade-1"/>
</dbReference>
<dbReference type="InterPro" id="IPR051710">
    <property type="entry name" value="Phosphatase_SH3-domain"/>
</dbReference>
<evidence type="ECO:0000313" key="1">
    <source>
        <dbReference type="EMBL" id="KAI1717157.1"/>
    </source>
</evidence>
<proteinExistence type="predicted"/>
<dbReference type="EMBL" id="JAKKPZ010000009">
    <property type="protein sequence ID" value="KAI1717157.1"/>
    <property type="molecule type" value="Genomic_DNA"/>
</dbReference>